<dbReference type="InterPro" id="IPR053934">
    <property type="entry name" value="HTTM_dom"/>
</dbReference>
<proteinExistence type="predicted"/>
<dbReference type="InterPro" id="IPR052964">
    <property type="entry name" value="Sporulation_signal_mat"/>
</dbReference>
<dbReference type="EMBL" id="FUKR01000066">
    <property type="protein sequence ID" value="SJN39947.1"/>
    <property type="molecule type" value="Genomic_DNA"/>
</dbReference>
<sequence length="150" mass="16614">MAYCAIGLFIAQVMGVYFQASIAKFGVLEWSDGTALWYWMQNPTFSPPDPFGSAIQAVLQFLPVTVAVTYGTLLLQLSLVPAAFYSRPVRQTILILAVLFHLAVAATMGLWSFSLIMIAADLLLLIRPHESTQLTATIHWKTRPLRKDVA</sequence>
<keyword evidence="1" id="KW-0472">Membrane</keyword>
<reference evidence="4" key="1">
    <citation type="submission" date="2017-02" db="EMBL/GenBank/DDBJ databases">
        <authorList>
            <person name="Dridi B."/>
        </authorList>
    </citation>
    <scope>NUCLEOTIDE SEQUENCE [LARGE SCALE GENOMIC DNA]</scope>
    <source>
        <strain evidence="4">EB411</strain>
    </source>
</reference>
<dbReference type="Pfam" id="PF05090">
    <property type="entry name" value="HTTM"/>
    <property type="match status" value="1"/>
</dbReference>
<feature type="domain" description="HTTM" evidence="2">
    <location>
        <begin position="7"/>
        <end position="123"/>
    </location>
</feature>
<keyword evidence="1" id="KW-1133">Transmembrane helix</keyword>
<feature type="transmembrane region" description="Helical" evidence="1">
    <location>
        <begin position="57"/>
        <end position="80"/>
    </location>
</feature>
<keyword evidence="1" id="KW-0812">Transmembrane</keyword>
<evidence type="ECO:0000256" key="1">
    <source>
        <dbReference type="SAM" id="Phobius"/>
    </source>
</evidence>
<protein>
    <recommendedName>
        <fullName evidence="2">HTTM domain-containing protein</fullName>
    </recommendedName>
</protein>
<dbReference type="PANTHER" id="PTHR39535:SF2">
    <property type="entry name" value="HTTM DOMAIN-CONTAINING PROTEIN"/>
    <property type="match status" value="1"/>
</dbReference>
<dbReference type="AlphaFoldDB" id="A0A1R4K6K6"/>
<accession>A0A1R4K6K6</accession>
<evidence type="ECO:0000259" key="2">
    <source>
        <dbReference type="Pfam" id="PF05090"/>
    </source>
</evidence>
<name>A0A1R4K6K6_9MICO</name>
<evidence type="ECO:0000313" key="3">
    <source>
        <dbReference type="EMBL" id="SJN39947.1"/>
    </source>
</evidence>
<evidence type="ECO:0000313" key="4">
    <source>
        <dbReference type="Proteomes" id="UP000196778"/>
    </source>
</evidence>
<feature type="transmembrane region" description="Helical" evidence="1">
    <location>
        <begin position="92"/>
        <end position="120"/>
    </location>
</feature>
<organism evidence="3 4">
    <name type="scientific">Mycetocola reblochoni REB411</name>
    <dbReference type="NCBI Taxonomy" id="1255698"/>
    <lineage>
        <taxon>Bacteria</taxon>
        <taxon>Bacillati</taxon>
        <taxon>Actinomycetota</taxon>
        <taxon>Actinomycetes</taxon>
        <taxon>Micrococcales</taxon>
        <taxon>Microbacteriaceae</taxon>
        <taxon>Mycetocola</taxon>
    </lineage>
</organism>
<dbReference type="PANTHER" id="PTHR39535">
    <property type="entry name" value="SPORULATION-DELAYING PROTEIN SDPB"/>
    <property type="match status" value="1"/>
</dbReference>
<keyword evidence="4" id="KW-1185">Reference proteome</keyword>
<gene>
    <name evidence="3" type="ORF">FM119_11730</name>
</gene>
<dbReference type="Proteomes" id="UP000196778">
    <property type="component" value="Unassembled WGS sequence"/>
</dbReference>